<sequence>MKTARKLLKMARKWQKEASRSCCNERITNKGHFVVYTADRNRFVIPLQYLNTNLFKELLRVSEDEFGLPTNGPITLLCDSMLMSYLINVFERGFSIELEKALLVSIANNLCSLCSLDHGANSVEQSLVYGF</sequence>
<dbReference type="EMBL" id="CM042010">
    <property type="protein sequence ID" value="KAI3781014.1"/>
    <property type="molecule type" value="Genomic_DNA"/>
</dbReference>
<organism evidence="1 2">
    <name type="scientific">Cichorium intybus</name>
    <name type="common">Chicory</name>
    <dbReference type="NCBI Taxonomy" id="13427"/>
    <lineage>
        <taxon>Eukaryota</taxon>
        <taxon>Viridiplantae</taxon>
        <taxon>Streptophyta</taxon>
        <taxon>Embryophyta</taxon>
        <taxon>Tracheophyta</taxon>
        <taxon>Spermatophyta</taxon>
        <taxon>Magnoliopsida</taxon>
        <taxon>eudicotyledons</taxon>
        <taxon>Gunneridae</taxon>
        <taxon>Pentapetalae</taxon>
        <taxon>asterids</taxon>
        <taxon>campanulids</taxon>
        <taxon>Asterales</taxon>
        <taxon>Asteraceae</taxon>
        <taxon>Cichorioideae</taxon>
        <taxon>Cichorieae</taxon>
        <taxon>Cichoriinae</taxon>
        <taxon>Cichorium</taxon>
    </lineage>
</organism>
<evidence type="ECO:0000313" key="2">
    <source>
        <dbReference type="Proteomes" id="UP001055811"/>
    </source>
</evidence>
<protein>
    <submittedName>
        <fullName evidence="1">Uncharacterized protein</fullName>
    </submittedName>
</protein>
<proteinExistence type="predicted"/>
<gene>
    <name evidence="1" type="ORF">L2E82_11013</name>
</gene>
<name>A0ACB9GBN3_CICIN</name>
<comment type="caution">
    <text evidence="1">The sequence shown here is derived from an EMBL/GenBank/DDBJ whole genome shotgun (WGS) entry which is preliminary data.</text>
</comment>
<accession>A0ACB9GBN3</accession>
<reference evidence="2" key="1">
    <citation type="journal article" date="2022" name="Mol. Ecol. Resour.">
        <title>The genomes of chicory, endive, great burdock and yacon provide insights into Asteraceae palaeo-polyploidization history and plant inulin production.</title>
        <authorList>
            <person name="Fan W."/>
            <person name="Wang S."/>
            <person name="Wang H."/>
            <person name="Wang A."/>
            <person name="Jiang F."/>
            <person name="Liu H."/>
            <person name="Zhao H."/>
            <person name="Xu D."/>
            <person name="Zhang Y."/>
        </authorList>
    </citation>
    <scope>NUCLEOTIDE SEQUENCE [LARGE SCALE GENOMIC DNA]</scope>
    <source>
        <strain evidence="2">cv. Punajuju</strain>
    </source>
</reference>
<evidence type="ECO:0000313" key="1">
    <source>
        <dbReference type="EMBL" id="KAI3781014.1"/>
    </source>
</evidence>
<reference evidence="1 2" key="2">
    <citation type="journal article" date="2022" name="Mol. Ecol. Resour.">
        <title>The genomes of chicory, endive, great burdock and yacon provide insights into Asteraceae paleo-polyploidization history and plant inulin production.</title>
        <authorList>
            <person name="Fan W."/>
            <person name="Wang S."/>
            <person name="Wang H."/>
            <person name="Wang A."/>
            <person name="Jiang F."/>
            <person name="Liu H."/>
            <person name="Zhao H."/>
            <person name="Xu D."/>
            <person name="Zhang Y."/>
        </authorList>
    </citation>
    <scope>NUCLEOTIDE SEQUENCE [LARGE SCALE GENOMIC DNA]</scope>
    <source>
        <strain evidence="2">cv. Punajuju</strain>
        <tissue evidence="1">Leaves</tissue>
    </source>
</reference>
<dbReference type="Proteomes" id="UP001055811">
    <property type="component" value="Linkage Group LG02"/>
</dbReference>
<keyword evidence="2" id="KW-1185">Reference proteome</keyword>